<dbReference type="EMBL" id="CP049866">
    <property type="protein sequence ID" value="QIK76660.1"/>
    <property type="molecule type" value="Genomic_DNA"/>
</dbReference>
<dbReference type="InterPro" id="IPR036770">
    <property type="entry name" value="Ankyrin_rpt-contain_sf"/>
</dbReference>
<proteinExistence type="predicted"/>
<organism evidence="1 2">
    <name type="scientific">Nocardioides piscis</name>
    <dbReference type="NCBI Taxonomy" id="2714938"/>
    <lineage>
        <taxon>Bacteria</taxon>
        <taxon>Bacillati</taxon>
        <taxon>Actinomycetota</taxon>
        <taxon>Actinomycetes</taxon>
        <taxon>Propionibacteriales</taxon>
        <taxon>Nocardioidaceae</taxon>
        <taxon>Nocardioides</taxon>
    </lineage>
</organism>
<dbReference type="RefSeq" id="WP_166320311.1">
    <property type="nucleotide sequence ID" value="NZ_CP049866.1"/>
</dbReference>
<evidence type="ECO:0000313" key="2">
    <source>
        <dbReference type="Proteomes" id="UP000502035"/>
    </source>
</evidence>
<dbReference type="KEGG" id="npi:G7071_15735"/>
<dbReference type="SUPFAM" id="SSF48403">
    <property type="entry name" value="Ankyrin repeat"/>
    <property type="match status" value="1"/>
</dbReference>
<protein>
    <submittedName>
        <fullName evidence="1">Ankyrin repeat domain-containing protein</fullName>
    </submittedName>
</protein>
<dbReference type="Proteomes" id="UP000502035">
    <property type="component" value="Chromosome"/>
</dbReference>
<accession>A0A6G7YIU6</accession>
<dbReference type="Gene3D" id="1.25.40.20">
    <property type="entry name" value="Ankyrin repeat-containing domain"/>
    <property type="match status" value="1"/>
</dbReference>
<gene>
    <name evidence="1" type="ORF">G7071_15735</name>
</gene>
<reference evidence="1 2" key="1">
    <citation type="submission" date="2020-03" db="EMBL/GenBank/DDBJ databases">
        <title>Nocardioides sp. nov., isolated from fish.</title>
        <authorList>
            <person name="Hyun D.-W."/>
            <person name="Bae J.-W."/>
        </authorList>
    </citation>
    <scope>NUCLEOTIDE SEQUENCE [LARGE SCALE GENOMIC DNA]</scope>
    <source>
        <strain evidence="1 2">HDW12A</strain>
    </source>
</reference>
<name>A0A6G7YIU6_9ACTN</name>
<sequence>MFGAAVKGDAELVRFYLDQGVDVDYSHPEFQETTLVATILAGQEEVAHLLLDRGADPGLESLADRLTPAHAARQVGMSSVTTRLASLGQA</sequence>
<dbReference type="AlphaFoldDB" id="A0A6G7YIU6"/>
<evidence type="ECO:0000313" key="1">
    <source>
        <dbReference type="EMBL" id="QIK76660.1"/>
    </source>
</evidence>
<keyword evidence="2" id="KW-1185">Reference proteome</keyword>